<organism evidence="2 3">
    <name type="scientific">Rhizobium rosettiformans</name>
    <dbReference type="NCBI Taxonomy" id="1368430"/>
    <lineage>
        <taxon>Bacteria</taxon>
        <taxon>Pseudomonadati</taxon>
        <taxon>Pseudomonadota</taxon>
        <taxon>Alphaproteobacteria</taxon>
        <taxon>Hyphomicrobiales</taxon>
        <taxon>Rhizobiaceae</taxon>
        <taxon>Rhizobium/Agrobacterium group</taxon>
        <taxon>Rhizobium</taxon>
    </lineage>
</organism>
<name>A0ABX7ETM4_9HYPH</name>
<dbReference type="Proteomes" id="UP000596351">
    <property type="component" value="Chromosome"/>
</dbReference>
<protein>
    <submittedName>
        <fullName evidence="2">Uncharacterized protein</fullName>
    </submittedName>
</protein>
<gene>
    <name evidence="2" type="ORF">D4A92_09290</name>
</gene>
<dbReference type="EMBL" id="CP032405">
    <property type="protein sequence ID" value="QRF51613.1"/>
    <property type="molecule type" value="Genomic_DNA"/>
</dbReference>
<sequence>MQYRINLQEDGSVVTQDGEYLGTWDTDENDHPRFTPDGHTEPLLFHPFRYRLCEMIEEWMKGGD</sequence>
<reference evidence="2 3" key="1">
    <citation type="submission" date="2018-09" db="EMBL/GenBank/DDBJ databases">
        <title>Rhizobium sp. MAE2-X.</title>
        <authorList>
            <person name="Lee Y."/>
            <person name="Jeon C.O."/>
        </authorList>
    </citation>
    <scope>NUCLEOTIDE SEQUENCE [LARGE SCALE GENOMIC DNA]</scope>
    <source>
        <strain evidence="2 3">MAE2-X</strain>
    </source>
</reference>
<evidence type="ECO:0000256" key="1">
    <source>
        <dbReference type="SAM" id="MobiDB-lite"/>
    </source>
</evidence>
<feature type="region of interest" description="Disordered" evidence="1">
    <location>
        <begin position="18"/>
        <end position="38"/>
    </location>
</feature>
<keyword evidence="3" id="KW-1185">Reference proteome</keyword>
<accession>A0ABX7ETM4</accession>
<evidence type="ECO:0000313" key="3">
    <source>
        <dbReference type="Proteomes" id="UP000596351"/>
    </source>
</evidence>
<proteinExistence type="predicted"/>
<feature type="compositionally biased region" description="Basic and acidic residues" evidence="1">
    <location>
        <begin position="29"/>
        <end position="38"/>
    </location>
</feature>
<evidence type="ECO:0000313" key="2">
    <source>
        <dbReference type="EMBL" id="QRF51613.1"/>
    </source>
</evidence>